<keyword evidence="3" id="KW-0862">Zinc</keyword>
<feature type="region of interest" description="Disordered" evidence="5">
    <location>
        <begin position="835"/>
        <end position="870"/>
    </location>
</feature>
<dbReference type="PANTHER" id="PTHR47718">
    <property type="entry name" value="OS01G0519700 PROTEIN"/>
    <property type="match status" value="1"/>
</dbReference>
<keyword evidence="2 4" id="KW-0863">Zinc-finger</keyword>
<dbReference type="SMART" id="SM00575">
    <property type="entry name" value="ZnF_PMZ"/>
    <property type="match status" value="1"/>
</dbReference>
<evidence type="ECO:0000259" key="6">
    <source>
        <dbReference type="PROSITE" id="PS50966"/>
    </source>
</evidence>
<evidence type="ECO:0000256" key="2">
    <source>
        <dbReference type="ARBA" id="ARBA00022771"/>
    </source>
</evidence>
<comment type="caution">
    <text evidence="7">The sequence shown here is derived from an EMBL/GenBank/DDBJ whole genome shotgun (WGS) entry which is preliminary data.</text>
</comment>
<reference evidence="7 8" key="1">
    <citation type="journal article" date="2022" name="G3 (Bethesda)">
        <title>Whole-genome sequence and methylome profiling of the almond [Prunus dulcis (Mill.) D.A. Webb] cultivar 'Nonpareil'.</title>
        <authorList>
            <person name="D'Amico-Willman K.M."/>
            <person name="Ouma W.Z."/>
            <person name="Meulia T."/>
            <person name="Sideli G.M."/>
            <person name="Gradziel T.M."/>
            <person name="Fresnedo-Ramirez J."/>
        </authorList>
    </citation>
    <scope>NUCLEOTIDE SEQUENCE [LARGE SCALE GENOMIC DNA]</scope>
    <source>
        <strain evidence="7">Clone GOH B32 T37-40</strain>
    </source>
</reference>
<organism evidence="7 8">
    <name type="scientific">Prunus dulcis</name>
    <name type="common">Almond</name>
    <name type="synonym">Amygdalus dulcis</name>
    <dbReference type="NCBI Taxonomy" id="3755"/>
    <lineage>
        <taxon>Eukaryota</taxon>
        <taxon>Viridiplantae</taxon>
        <taxon>Streptophyta</taxon>
        <taxon>Embryophyta</taxon>
        <taxon>Tracheophyta</taxon>
        <taxon>Spermatophyta</taxon>
        <taxon>Magnoliopsida</taxon>
        <taxon>eudicotyledons</taxon>
        <taxon>Gunneridae</taxon>
        <taxon>Pentapetalae</taxon>
        <taxon>rosids</taxon>
        <taxon>fabids</taxon>
        <taxon>Rosales</taxon>
        <taxon>Rosaceae</taxon>
        <taxon>Amygdaloideae</taxon>
        <taxon>Amygdaleae</taxon>
        <taxon>Prunus</taxon>
    </lineage>
</organism>
<dbReference type="Pfam" id="PF10551">
    <property type="entry name" value="MULE"/>
    <property type="match status" value="1"/>
</dbReference>
<dbReference type="Proteomes" id="UP001054821">
    <property type="component" value="Chromosome 2"/>
</dbReference>
<dbReference type="InterPro" id="IPR006564">
    <property type="entry name" value="Znf_PMZ"/>
</dbReference>
<dbReference type="Pfam" id="PF03101">
    <property type="entry name" value="FAR1"/>
    <property type="match status" value="1"/>
</dbReference>
<dbReference type="AlphaFoldDB" id="A0AAD4WEV9"/>
<feature type="compositionally biased region" description="Polar residues" evidence="5">
    <location>
        <begin position="1"/>
        <end position="18"/>
    </location>
</feature>
<feature type="region of interest" description="Disordered" evidence="5">
    <location>
        <begin position="1"/>
        <end position="53"/>
    </location>
</feature>
<proteinExistence type="predicted"/>
<evidence type="ECO:0000256" key="1">
    <source>
        <dbReference type="ARBA" id="ARBA00022723"/>
    </source>
</evidence>
<evidence type="ECO:0000256" key="5">
    <source>
        <dbReference type="SAM" id="MobiDB-lite"/>
    </source>
</evidence>
<evidence type="ECO:0000256" key="4">
    <source>
        <dbReference type="PROSITE-ProRule" id="PRU00325"/>
    </source>
</evidence>
<name>A0AAD4WEV9_PRUDU</name>
<keyword evidence="8" id="KW-1185">Reference proteome</keyword>
<feature type="domain" description="SWIM-type" evidence="6">
    <location>
        <begin position="573"/>
        <end position="609"/>
    </location>
</feature>
<accession>A0AAD4WEV9</accession>
<dbReference type="PANTHER" id="PTHR47718:SF15">
    <property type="entry name" value="PROTEIN FAR1-RELATED SEQUENCE 5-LIKE"/>
    <property type="match status" value="1"/>
</dbReference>
<dbReference type="PROSITE" id="PS50966">
    <property type="entry name" value="ZF_SWIM"/>
    <property type="match status" value="1"/>
</dbReference>
<dbReference type="Pfam" id="PF04434">
    <property type="entry name" value="SWIM"/>
    <property type="match status" value="1"/>
</dbReference>
<dbReference type="InterPro" id="IPR007527">
    <property type="entry name" value="Znf_SWIM"/>
</dbReference>
<dbReference type="EMBL" id="JAJFAZ020000002">
    <property type="protein sequence ID" value="KAI5341728.1"/>
    <property type="molecule type" value="Genomic_DNA"/>
</dbReference>
<gene>
    <name evidence="7" type="ORF">L3X38_009603</name>
</gene>
<dbReference type="InterPro" id="IPR004330">
    <property type="entry name" value="FAR1_DNA_bnd_dom"/>
</dbReference>
<evidence type="ECO:0000313" key="8">
    <source>
        <dbReference type="Proteomes" id="UP001054821"/>
    </source>
</evidence>
<dbReference type="InterPro" id="IPR018289">
    <property type="entry name" value="MULE_transposase_dom"/>
</dbReference>
<evidence type="ECO:0000256" key="3">
    <source>
        <dbReference type="ARBA" id="ARBA00022833"/>
    </source>
</evidence>
<evidence type="ECO:0000313" key="7">
    <source>
        <dbReference type="EMBL" id="KAI5341728.1"/>
    </source>
</evidence>
<keyword evidence="1" id="KW-0479">Metal-binding</keyword>
<protein>
    <recommendedName>
        <fullName evidence="6">SWIM-type domain-containing protein</fullName>
    </recommendedName>
</protein>
<sequence>MDAEASKTNGIQGQNSVPKSEGYFAEAESLEETENVPSLQILGSRTEESTEKSRQFEYDGLNFQNMSIADFSEREFAKVEEAERFYSNYALAIGFSIRRSRLRRSEGGVVMGRQWVCSKEGSRSKKWTNRDDMVRTPRKETRENCHATFAVKYCPNQDAYIVTKFVKEHSHRLANSHEVPFLRSHRCVTESNIAQSMSMRKASIKTNRTYDYMVDQAGGYKKVGFTSKDLYNRMDFERRQVVLDGDAQAAISYMNGKAIADPEFFCMFSVDEENRLANLFWRDSQSLHDYCCFGDVVILDSTYKTNVYDKPLVVFVGVNNHNATTVFGCAFLVDETADTYRWVLRTFLTSMKDKKPVSIVTDGDDAMRVAIDEVFPDAHHRLCTWHIMRNVNTNVNNPEIVREFSYCVHGGLTPVAFEQHWQQMIQTYDLKGDWIEMMYRKRKRWAEAYCSGHFFGGNTTTQRVEGMHKNLKDGIGRGMRLVECIPRIERSLLRLRNENVKDDFDSNHSHPLLRTHLRSLEEHAASIFTHDIYKLIRNEINKEAKLILVQPVRNNEDPRVYTFSKFGRPVEKWTVVYYTKEQHLQCSCKLFESSGIPCCHMFGVMKCEHMDEILPTLIMKRWTKDARRGSEIVVKSDDVPHETIQMARFGSLSVDFNKLCFYGSQTEVAYKRLKAECGRLNTLVETWKEQHEQTSLKLGCHNNVVRDPIVAKTKGKQTTGSKGKKAPQCGECKVTGHNKRNCPNLIVREGGKRKRGYTSDMSDILSSFGPQDDTTVGNITFYSSSSAVHGTKMLSSSYTPPNSGFSCGEVSSGSTHYTSDGFTFDTPEYSVLESQFDTQASPRRDPPHVQTSITTDADHPNPQDQTQNVRPDIAITPRSCDAPSGLPSPGISRKQADFSLNFTAFVLRRPATTFGSQGTSRSSSTSQTLARLLVQLAKLQTFQ</sequence>
<dbReference type="GO" id="GO:0008270">
    <property type="term" value="F:zinc ion binding"/>
    <property type="evidence" value="ECO:0007669"/>
    <property type="project" value="UniProtKB-KW"/>
</dbReference>